<keyword evidence="1" id="KW-0472">Membrane</keyword>
<sequence>MRTLTQSTGKRPQLIERLVSKWKVICLLSELTCVLYLAILMLPEYNERTRISENALLPALVQEHFSYAERIGTFLKALSQQSEMVDYVKKQLQIYGIETYVQKFDVRQLPEYVSFMFARISVRFHFSLQKNVSGRNVYGVIRSGRSPSVESILIAVALDEQSFGAIATTLALATHCREQLYWARDLIFVFVQESRVGMRAFLDAYHGRVHHQFIHIDPLQAHSGSIIGAFVPKTSGNSFSKLNIEFNMINGQLPNLDIVNLIVRLADKFDVTPTLYDKNRFASRSWPEIAEIALDGALAQAFQDDNSLHSVFSLYAIQGVSIHAKSGIDPTISFLHFARICEGTLRSLNNILERFHQSYFLYILSNPKRFISVAYYMPSIGILLFPLIVLVSFIQLFILFNSNSKFLIYVINSVSK</sequence>
<dbReference type="Proteomes" id="UP000267096">
    <property type="component" value="Unassembled WGS sequence"/>
</dbReference>
<keyword evidence="1" id="KW-0812">Transmembrane</keyword>
<evidence type="ECO:0000313" key="3">
    <source>
        <dbReference type="Proteomes" id="UP000267096"/>
    </source>
</evidence>
<name>A0A0M3JWD1_ANISI</name>
<evidence type="ECO:0000256" key="1">
    <source>
        <dbReference type="SAM" id="Phobius"/>
    </source>
</evidence>
<evidence type="ECO:0000313" key="4">
    <source>
        <dbReference type="WBParaSite" id="ASIM_0001258301-mRNA-1"/>
    </source>
</evidence>
<dbReference type="Gene3D" id="3.40.630.10">
    <property type="entry name" value="Zn peptidases"/>
    <property type="match status" value="1"/>
</dbReference>
<dbReference type="SUPFAM" id="SSF53187">
    <property type="entry name" value="Zn-dependent exopeptidases"/>
    <property type="match status" value="1"/>
</dbReference>
<proteinExistence type="predicted"/>
<accession>A0A0M3JWD1</accession>
<dbReference type="PANTHER" id="PTHR13304:SF0">
    <property type="entry name" value="GLYCOSYLPHOSPHATIDYLINOSITOL ANCHOR ATTACHMENT 1 PROTEIN"/>
    <property type="match status" value="1"/>
</dbReference>
<reference evidence="4" key="1">
    <citation type="submission" date="2017-02" db="UniProtKB">
        <authorList>
            <consortium name="WormBaseParasite"/>
        </authorList>
    </citation>
    <scope>IDENTIFICATION</scope>
</reference>
<keyword evidence="3" id="KW-1185">Reference proteome</keyword>
<dbReference type="GO" id="GO:0016255">
    <property type="term" value="P:attachment of GPI anchor to protein"/>
    <property type="evidence" value="ECO:0007669"/>
    <property type="project" value="TreeGrafter"/>
</dbReference>
<keyword evidence="1" id="KW-1133">Transmembrane helix</keyword>
<protein>
    <submittedName>
        <fullName evidence="4">Glycosylphosphatidylinositol anchor attachment 1 protein (inferred by orthology to a human protein)</fullName>
    </submittedName>
</protein>
<gene>
    <name evidence="2" type="ORF">ASIM_LOCUS12049</name>
</gene>
<dbReference type="OrthoDB" id="445301at2759"/>
<dbReference type="Pfam" id="PF04114">
    <property type="entry name" value="Gaa1"/>
    <property type="match status" value="1"/>
</dbReference>
<dbReference type="PANTHER" id="PTHR13304">
    <property type="entry name" value="GLYCOSYLPHOSPHATIDYLINOSITOL ANCHOR ATTACHMENT 1 PROTEIN"/>
    <property type="match status" value="1"/>
</dbReference>
<organism evidence="4">
    <name type="scientific">Anisakis simplex</name>
    <name type="common">Herring worm</name>
    <dbReference type="NCBI Taxonomy" id="6269"/>
    <lineage>
        <taxon>Eukaryota</taxon>
        <taxon>Metazoa</taxon>
        <taxon>Ecdysozoa</taxon>
        <taxon>Nematoda</taxon>
        <taxon>Chromadorea</taxon>
        <taxon>Rhabditida</taxon>
        <taxon>Spirurina</taxon>
        <taxon>Ascaridomorpha</taxon>
        <taxon>Ascaridoidea</taxon>
        <taxon>Anisakidae</taxon>
        <taxon>Anisakis</taxon>
        <taxon>Anisakis simplex complex</taxon>
    </lineage>
</organism>
<dbReference type="EMBL" id="UYRR01031133">
    <property type="protein sequence ID" value="VDK46430.1"/>
    <property type="molecule type" value="Genomic_DNA"/>
</dbReference>
<evidence type="ECO:0000313" key="2">
    <source>
        <dbReference type="EMBL" id="VDK46430.1"/>
    </source>
</evidence>
<dbReference type="AlphaFoldDB" id="A0A0M3JWD1"/>
<dbReference type="WBParaSite" id="ASIM_0001258301-mRNA-1">
    <property type="protein sequence ID" value="ASIM_0001258301-mRNA-1"/>
    <property type="gene ID" value="ASIM_0001258301"/>
</dbReference>
<dbReference type="InterPro" id="IPR007246">
    <property type="entry name" value="Gaa1"/>
</dbReference>
<reference evidence="2 3" key="2">
    <citation type="submission" date="2018-11" db="EMBL/GenBank/DDBJ databases">
        <authorList>
            <consortium name="Pathogen Informatics"/>
        </authorList>
    </citation>
    <scope>NUCLEOTIDE SEQUENCE [LARGE SCALE GENOMIC DNA]</scope>
</reference>
<feature type="transmembrane region" description="Helical" evidence="1">
    <location>
        <begin position="375"/>
        <end position="400"/>
    </location>
</feature>
<dbReference type="GO" id="GO:0042765">
    <property type="term" value="C:GPI-anchor transamidase complex"/>
    <property type="evidence" value="ECO:0007669"/>
    <property type="project" value="InterPro"/>
</dbReference>